<dbReference type="InterPro" id="IPR003661">
    <property type="entry name" value="HisK_dim/P_dom"/>
</dbReference>
<dbReference type="InterPro" id="IPR036097">
    <property type="entry name" value="HisK_dim/P_sf"/>
</dbReference>
<sequence length="773" mass="88169">MNVRFFEATPGISVVLRPDAPVFTLVAVSNDFIRESGMKREDVIGKGHFEVFPKSPDDPHFTGEQNLKASFDYIIRHRQSHDIPAQRYDVPMGDGTFSQRYWKIRNAPVLSEAGEVQYIIHSATDITSQIKAEHKAEAARGLEQTYNFFINAPVIIGFVRGDTYVVELANESLLEVWGRTSDVIGKPLLIAIPELEGQGFIELLDQVRKTGEPYYAYEAPITLYRRGKPEVFYFDFVYQPYYESETEEVASGVISVGHDVTEQVLARKKIQESEEKYRSLFESMDQGFCVLEMLFDDENKPLDYRFLEVNPVFEKQTGLQNAVGKTARELVPDLEAHWFELYGNVALTGKSVRFTEGSQAMGRWFDVAAFRIGDHTSRKVALLFTNITEQKQVEEALKQSEEQFRTLANSIFQLAWMADPSGWIHWYNDRWYSYTGTTLDEMKGWGWEKVHHPDHIERVVTFVKEAWRKGEPWELTFPLRGHDGTYRWFLTRSYPVKDEQGRVTQWIGTNTDIDAQKQAEGLLEEKVRERTQALEQKNRELEQFAYVSHHDLKEPIRKIMLFSEMVKAESYAQLSEASQHRLDRVIDAAQRMSTALKDILDFASLTKTEPFSAVDLTEVLVSVRTDLELVIAEKQARLVVTDLPVLRAVPGQMHQLFYNLVSNALKFSKPDLPPTITVESRLIDASEAGRPPGLETGRTYYQITVRDNGIGFTPDNAEKIFVMFQRLHNRKAYSGTGIGLALAKKVVTNHGGTIWAEGQLGEGATFQILLPAS</sequence>
<dbReference type="SMART" id="SM00387">
    <property type="entry name" value="HATPase_c"/>
    <property type="match status" value="1"/>
</dbReference>
<dbReference type="Pfam" id="PF00512">
    <property type="entry name" value="HisKA"/>
    <property type="match status" value="1"/>
</dbReference>
<keyword evidence="5" id="KW-0418">Kinase</keyword>
<evidence type="ECO:0000313" key="9">
    <source>
        <dbReference type="EMBL" id="GAA4455161.1"/>
    </source>
</evidence>
<dbReference type="SMART" id="SM00086">
    <property type="entry name" value="PAC"/>
    <property type="match status" value="2"/>
</dbReference>
<proteinExistence type="predicted"/>
<dbReference type="PANTHER" id="PTHR43304:SF1">
    <property type="entry name" value="PAC DOMAIN-CONTAINING PROTEIN"/>
    <property type="match status" value="1"/>
</dbReference>
<dbReference type="PROSITE" id="PS50112">
    <property type="entry name" value="PAS"/>
    <property type="match status" value="1"/>
</dbReference>
<evidence type="ECO:0000313" key="10">
    <source>
        <dbReference type="Proteomes" id="UP001501175"/>
    </source>
</evidence>
<dbReference type="InterPro" id="IPR001610">
    <property type="entry name" value="PAC"/>
</dbReference>
<dbReference type="Gene3D" id="1.10.287.130">
    <property type="match status" value="1"/>
</dbReference>
<dbReference type="SMART" id="SM00091">
    <property type="entry name" value="PAS"/>
    <property type="match status" value="3"/>
</dbReference>
<dbReference type="EMBL" id="BAABHD010000024">
    <property type="protein sequence ID" value="GAA4455161.1"/>
    <property type="molecule type" value="Genomic_DNA"/>
</dbReference>
<dbReference type="PROSITE" id="PS50113">
    <property type="entry name" value="PAC"/>
    <property type="match status" value="1"/>
</dbReference>
<dbReference type="Pfam" id="PF13426">
    <property type="entry name" value="PAS_9"/>
    <property type="match status" value="2"/>
</dbReference>
<keyword evidence="10" id="KW-1185">Reference proteome</keyword>
<feature type="domain" description="PAS" evidence="7">
    <location>
        <begin position="400"/>
        <end position="470"/>
    </location>
</feature>
<name>A0ABP8MSD7_9BACT</name>
<organism evidence="9 10">
    <name type="scientific">Nibrella saemangeumensis</name>
    <dbReference type="NCBI Taxonomy" id="1084526"/>
    <lineage>
        <taxon>Bacteria</taxon>
        <taxon>Pseudomonadati</taxon>
        <taxon>Bacteroidota</taxon>
        <taxon>Cytophagia</taxon>
        <taxon>Cytophagales</taxon>
        <taxon>Spirosomataceae</taxon>
        <taxon>Nibrella</taxon>
    </lineage>
</organism>
<dbReference type="InterPro" id="IPR005467">
    <property type="entry name" value="His_kinase_dom"/>
</dbReference>
<evidence type="ECO:0000256" key="5">
    <source>
        <dbReference type="ARBA" id="ARBA00022777"/>
    </source>
</evidence>
<comment type="caution">
    <text evidence="9">The sequence shown here is derived from an EMBL/GenBank/DDBJ whole genome shotgun (WGS) entry which is preliminary data.</text>
</comment>
<dbReference type="InterPro" id="IPR052162">
    <property type="entry name" value="Sensor_kinase/Photoreceptor"/>
</dbReference>
<evidence type="ECO:0000256" key="2">
    <source>
        <dbReference type="ARBA" id="ARBA00012438"/>
    </source>
</evidence>
<dbReference type="InterPro" id="IPR013655">
    <property type="entry name" value="PAS_fold_3"/>
</dbReference>
<evidence type="ECO:0000259" key="6">
    <source>
        <dbReference type="PROSITE" id="PS50109"/>
    </source>
</evidence>
<dbReference type="Proteomes" id="UP001501175">
    <property type="component" value="Unassembled WGS sequence"/>
</dbReference>
<feature type="domain" description="PAC" evidence="8">
    <location>
        <begin position="473"/>
        <end position="525"/>
    </location>
</feature>
<evidence type="ECO:0000259" key="7">
    <source>
        <dbReference type="PROSITE" id="PS50112"/>
    </source>
</evidence>
<accession>A0ABP8MSD7</accession>
<dbReference type="InterPro" id="IPR003594">
    <property type="entry name" value="HATPase_dom"/>
</dbReference>
<dbReference type="SUPFAM" id="SSF55785">
    <property type="entry name" value="PYP-like sensor domain (PAS domain)"/>
    <property type="match status" value="4"/>
</dbReference>
<dbReference type="Pfam" id="PF13188">
    <property type="entry name" value="PAS_8"/>
    <property type="match status" value="1"/>
</dbReference>
<dbReference type="SMART" id="SM00388">
    <property type="entry name" value="HisKA"/>
    <property type="match status" value="1"/>
</dbReference>
<dbReference type="InterPro" id="IPR004358">
    <property type="entry name" value="Sig_transdc_His_kin-like_C"/>
</dbReference>
<dbReference type="EC" id="2.7.13.3" evidence="2"/>
<dbReference type="CDD" id="cd00082">
    <property type="entry name" value="HisKA"/>
    <property type="match status" value="1"/>
</dbReference>
<dbReference type="InterPro" id="IPR035965">
    <property type="entry name" value="PAS-like_dom_sf"/>
</dbReference>
<dbReference type="SUPFAM" id="SSF55874">
    <property type="entry name" value="ATPase domain of HSP90 chaperone/DNA topoisomerase II/histidine kinase"/>
    <property type="match status" value="1"/>
</dbReference>
<dbReference type="Pfam" id="PF08447">
    <property type="entry name" value="PAS_3"/>
    <property type="match status" value="1"/>
</dbReference>
<dbReference type="InterPro" id="IPR000014">
    <property type="entry name" value="PAS"/>
</dbReference>
<gene>
    <name evidence="9" type="ORF">GCM10023189_22670</name>
</gene>
<dbReference type="InterPro" id="IPR000700">
    <property type="entry name" value="PAS-assoc_C"/>
</dbReference>
<dbReference type="CDD" id="cd00130">
    <property type="entry name" value="PAS"/>
    <property type="match status" value="1"/>
</dbReference>
<comment type="catalytic activity">
    <reaction evidence="1">
        <text>ATP + protein L-histidine = ADP + protein N-phospho-L-histidine.</text>
        <dbReference type="EC" id="2.7.13.3"/>
    </reaction>
</comment>
<evidence type="ECO:0000256" key="4">
    <source>
        <dbReference type="ARBA" id="ARBA00022679"/>
    </source>
</evidence>
<reference evidence="10" key="1">
    <citation type="journal article" date="2019" name="Int. J. Syst. Evol. Microbiol.">
        <title>The Global Catalogue of Microorganisms (GCM) 10K type strain sequencing project: providing services to taxonomists for standard genome sequencing and annotation.</title>
        <authorList>
            <consortium name="The Broad Institute Genomics Platform"/>
            <consortium name="The Broad Institute Genome Sequencing Center for Infectious Disease"/>
            <person name="Wu L."/>
            <person name="Ma J."/>
        </authorList>
    </citation>
    <scope>NUCLEOTIDE SEQUENCE [LARGE SCALE GENOMIC DNA]</scope>
    <source>
        <strain evidence="10">JCM 17927</strain>
    </source>
</reference>
<dbReference type="InterPro" id="IPR036890">
    <property type="entry name" value="HATPase_C_sf"/>
</dbReference>
<dbReference type="PANTHER" id="PTHR43304">
    <property type="entry name" value="PHYTOCHROME-LIKE PROTEIN CPH1"/>
    <property type="match status" value="1"/>
</dbReference>
<dbReference type="PROSITE" id="PS50109">
    <property type="entry name" value="HIS_KIN"/>
    <property type="match status" value="1"/>
</dbReference>
<feature type="domain" description="Histidine kinase" evidence="6">
    <location>
        <begin position="547"/>
        <end position="773"/>
    </location>
</feature>
<dbReference type="NCBIfam" id="TIGR00229">
    <property type="entry name" value="sensory_box"/>
    <property type="match status" value="2"/>
</dbReference>
<dbReference type="Gene3D" id="3.30.450.20">
    <property type="entry name" value="PAS domain"/>
    <property type="match status" value="4"/>
</dbReference>
<keyword evidence="4" id="KW-0808">Transferase</keyword>
<dbReference type="Gene3D" id="3.30.565.10">
    <property type="entry name" value="Histidine kinase-like ATPase, C-terminal domain"/>
    <property type="match status" value="1"/>
</dbReference>
<evidence type="ECO:0000256" key="1">
    <source>
        <dbReference type="ARBA" id="ARBA00000085"/>
    </source>
</evidence>
<dbReference type="PRINTS" id="PR00344">
    <property type="entry name" value="BCTRLSENSOR"/>
</dbReference>
<keyword evidence="3" id="KW-0597">Phosphoprotein</keyword>
<dbReference type="Pfam" id="PF02518">
    <property type="entry name" value="HATPase_c"/>
    <property type="match status" value="1"/>
</dbReference>
<dbReference type="SUPFAM" id="SSF47384">
    <property type="entry name" value="Homodimeric domain of signal transducing histidine kinase"/>
    <property type="match status" value="1"/>
</dbReference>
<evidence type="ECO:0000259" key="8">
    <source>
        <dbReference type="PROSITE" id="PS50113"/>
    </source>
</evidence>
<protein>
    <recommendedName>
        <fullName evidence="2">histidine kinase</fullName>
        <ecNumber evidence="2">2.7.13.3</ecNumber>
    </recommendedName>
</protein>
<evidence type="ECO:0000256" key="3">
    <source>
        <dbReference type="ARBA" id="ARBA00022553"/>
    </source>
</evidence>